<protein>
    <recommendedName>
        <fullName evidence="3">RHS repeat protein</fullName>
    </recommendedName>
</protein>
<name>A0ABW2LE22_9BACT</name>
<keyword evidence="2" id="KW-1185">Reference proteome</keyword>
<organism evidence="1 2">
    <name type="scientific">Haloferula chungangensis</name>
    <dbReference type="NCBI Taxonomy" id="1048331"/>
    <lineage>
        <taxon>Bacteria</taxon>
        <taxon>Pseudomonadati</taxon>
        <taxon>Verrucomicrobiota</taxon>
        <taxon>Verrucomicrobiia</taxon>
        <taxon>Verrucomicrobiales</taxon>
        <taxon>Verrucomicrobiaceae</taxon>
        <taxon>Haloferula</taxon>
    </lineage>
</organism>
<sequence length="203" mass="22341">MKRIHAHSIRNEKPTSKMICGQPATVTGIPGTNTFTFRREIAVQEGANSFAIAATDASGNRTTQNYSVQVGGTQTSYGYDLNGNLLWEKDPGGTVLRSFEWDAADRLKAVNWGAQRVEWAYDAMGRKVSESVNGTLTRRFLWDGVELLLQRSAAGVIQKKFYGEGEIRIGGTGAGSYFYTRDPFGKRARGAEARRRLAGALRL</sequence>
<dbReference type="RefSeq" id="WP_379716066.1">
    <property type="nucleotide sequence ID" value="NZ_JBHTBS010000015.1"/>
</dbReference>
<evidence type="ECO:0008006" key="3">
    <source>
        <dbReference type="Google" id="ProtNLM"/>
    </source>
</evidence>
<dbReference type="Proteomes" id="UP001596472">
    <property type="component" value="Unassembled WGS sequence"/>
</dbReference>
<evidence type="ECO:0000313" key="2">
    <source>
        <dbReference type="Proteomes" id="UP001596472"/>
    </source>
</evidence>
<dbReference type="Gene3D" id="2.180.10.10">
    <property type="entry name" value="RHS repeat-associated core"/>
    <property type="match status" value="1"/>
</dbReference>
<evidence type="ECO:0000313" key="1">
    <source>
        <dbReference type="EMBL" id="MFC7339375.1"/>
    </source>
</evidence>
<gene>
    <name evidence="1" type="ORF">ACFQY0_19440</name>
</gene>
<dbReference type="EMBL" id="JBHTBS010000015">
    <property type="protein sequence ID" value="MFC7339375.1"/>
    <property type="molecule type" value="Genomic_DNA"/>
</dbReference>
<comment type="caution">
    <text evidence="1">The sequence shown here is derived from an EMBL/GenBank/DDBJ whole genome shotgun (WGS) entry which is preliminary data.</text>
</comment>
<proteinExistence type="predicted"/>
<dbReference type="InterPro" id="IPR006530">
    <property type="entry name" value="YD"/>
</dbReference>
<accession>A0ABW2LE22</accession>
<reference evidence="2" key="1">
    <citation type="journal article" date="2019" name="Int. J. Syst. Evol. Microbiol.">
        <title>The Global Catalogue of Microorganisms (GCM) 10K type strain sequencing project: providing services to taxonomists for standard genome sequencing and annotation.</title>
        <authorList>
            <consortium name="The Broad Institute Genomics Platform"/>
            <consortium name="The Broad Institute Genome Sequencing Center for Infectious Disease"/>
            <person name="Wu L."/>
            <person name="Ma J."/>
        </authorList>
    </citation>
    <scope>NUCLEOTIDE SEQUENCE [LARGE SCALE GENOMIC DNA]</scope>
    <source>
        <strain evidence="2">CGMCC 4.1467</strain>
    </source>
</reference>
<dbReference type="NCBIfam" id="TIGR01643">
    <property type="entry name" value="YD_repeat_2x"/>
    <property type="match status" value="1"/>
</dbReference>